<dbReference type="InterPro" id="IPR000253">
    <property type="entry name" value="FHA_dom"/>
</dbReference>
<evidence type="ECO:0000313" key="2">
    <source>
        <dbReference type="EMBL" id="KGJ90407.1"/>
    </source>
</evidence>
<reference evidence="2 3" key="1">
    <citation type="submission" date="2014-08" db="EMBL/GenBank/DDBJ databases">
        <title>Genomic and Phenotypic Diversity of Colwellia psychrerythraea strains from Disparate Marine Basins.</title>
        <authorList>
            <person name="Techtmann S.M."/>
            <person name="Stelling S.C."/>
            <person name="Utturkar S.M."/>
            <person name="Alshibli N."/>
            <person name="Harris A."/>
            <person name="Brown S.D."/>
            <person name="Hazen T.C."/>
        </authorList>
    </citation>
    <scope>NUCLEOTIDE SEQUENCE [LARGE SCALE GENOMIC DNA]</scope>
    <source>
        <strain evidence="2 3">GAB14E</strain>
    </source>
</reference>
<evidence type="ECO:0000259" key="1">
    <source>
        <dbReference type="PROSITE" id="PS50006"/>
    </source>
</evidence>
<comment type="caution">
    <text evidence="2">The sequence shown here is derived from an EMBL/GenBank/DDBJ whole genome shotgun (WGS) entry which is preliminary data.</text>
</comment>
<feature type="domain" description="FHA" evidence="1">
    <location>
        <begin position="36"/>
        <end position="85"/>
    </location>
</feature>
<dbReference type="SMART" id="SM00240">
    <property type="entry name" value="FHA"/>
    <property type="match status" value="1"/>
</dbReference>
<dbReference type="PATRIC" id="fig|28229.3.peg.3571"/>
<organism evidence="2 3">
    <name type="scientific">Colwellia psychrerythraea</name>
    <name type="common">Vibrio psychroerythus</name>
    <dbReference type="NCBI Taxonomy" id="28229"/>
    <lineage>
        <taxon>Bacteria</taxon>
        <taxon>Pseudomonadati</taxon>
        <taxon>Pseudomonadota</taxon>
        <taxon>Gammaproteobacteria</taxon>
        <taxon>Alteromonadales</taxon>
        <taxon>Colwelliaceae</taxon>
        <taxon>Colwellia</taxon>
    </lineage>
</organism>
<dbReference type="EMBL" id="JQEC01000047">
    <property type="protein sequence ID" value="KGJ90407.1"/>
    <property type="molecule type" value="Genomic_DNA"/>
</dbReference>
<dbReference type="RefSeq" id="WP_231562083.1">
    <property type="nucleotide sequence ID" value="NZ_JQEC01000047.1"/>
</dbReference>
<dbReference type="PROSITE" id="PS50006">
    <property type="entry name" value="FHA_DOMAIN"/>
    <property type="match status" value="1"/>
</dbReference>
<name>A0A099KKC1_COLPS</name>
<gene>
    <name evidence="2" type="ORF">GAB14E_3650</name>
</gene>
<dbReference type="InterPro" id="IPR008984">
    <property type="entry name" value="SMAD_FHA_dom_sf"/>
</dbReference>
<dbReference type="Proteomes" id="UP000029868">
    <property type="component" value="Unassembled WGS sequence"/>
</dbReference>
<accession>A0A099KKC1</accession>
<dbReference type="Pfam" id="PF00498">
    <property type="entry name" value="FHA"/>
    <property type="match status" value="1"/>
</dbReference>
<evidence type="ECO:0000313" key="3">
    <source>
        <dbReference type="Proteomes" id="UP000029868"/>
    </source>
</evidence>
<proteinExistence type="predicted"/>
<protein>
    <submittedName>
        <fullName evidence="2">FHA domain containing protein</fullName>
    </submittedName>
</protein>
<dbReference type="CDD" id="cd00060">
    <property type="entry name" value="FHA"/>
    <property type="match status" value="1"/>
</dbReference>
<sequence length="352" mass="39915">MRFCIPVITQRINNTMAAILNLNNKSEALSYLNACHCFGRSPTNVDTIINAQEVSRIHAVVEWTNNQWFIRDISNNGTWVNSQKLVKDISHKLNAGDKIFFASGESHGFEIQDLNPPQNMLLPIGQAGEQVTASPIILSDGNLLPSEENPEIALFYVPSKDQWYKEFLVDTDGSAYPVVNSDLLFFSNQKWQLKLTPLTENTVLMAKAKLSVHQIKYRFNLSLDEENTELTVTTDDEQFSLANKAHHYLTLSLARHRDQDAKNGIDEDSQGWRLPETLIKELGYEITLFNTHVCRAKQQFRDMLDGACDGDELIERKGKKIRFAGVSYRIYKGNELIVNRGQDKVSLTVLHG</sequence>
<dbReference type="Gene3D" id="2.60.200.20">
    <property type="match status" value="1"/>
</dbReference>
<dbReference type="SUPFAM" id="SSF49879">
    <property type="entry name" value="SMAD/FHA domain"/>
    <property type="match status" value="1"/>
</dbReference>
<dbReference type="AlphaFoldDB" id="A0A099KKC1"/>